<evidence type="ECO:0000313" key="2">
    <source>
        <dbReference type="Proteomes" id="UP001321760"/>
    </source>
</evidence>
<accession>A0AAV9G773</accession>
<name>A0AAV9G773_9PEZI</name>
<reference evidence="1" key="1">
    <citation type="journal article" date="2023" name="Mol. Phylogenet. Evol.">
        <title>Genome-scale phylogeny and comparative genomics of the fungal order Sordariales.</title>
        <authorList>
            <person name="Hensen N."/>
            <person name="Bonometti L."/>
            <person name="Westerberg I."/>
            <person name="Brannstrom I.O."/>
            <person name="Guillou S."/>
            <person name="Cros-Aarteil S."/>
            <person name="Calhoun S."/>
            <person name="Haridas S."/>
            <person name="Kuo A."/>
            <person name="Mondo S."/>
            <person name="Pangilinan J."/>
            <person name="Riley R."/>
            <person name="LaButti K."/>
            <person name="Andreopoulos B."/>
            <person name="Lipzen A."/>
            <person name="Chen C."/>
            <person name="Yan M."/>
            <person name="Daum C."/>
            <person name="Ng V."/>
            <person name="Clum A."/>
            <person name="Steindorff A."/>
            <person name="Ohm R.A."/>
            <person name="Martin F."/>
            <person name="Silar P."/>
            <person name="Natvig D.O."/>
            <person name="Lalanne C."/>
            <person name="Gautier V."/>
            <person name="Ament-Velasquez S.L."/>
            <person name="Kruys A."/>
            <person name="Hutchinson M.I."/>
            <person name="Powell A.J."/>
            <person name="Barry K."/>
            <person name="Miller A.N."/>
            <person name="Grigoriev I.V."/>
            <person name="Debuchy R."/>
            <person name="Gladieux P."/>
            <person name="Hiltunen Thoren M."/>
            <person name="Johannesson H."/>
        </authorList>
    </citation>
    <scope>NUCLEOTIDE SEQUENCE</scope>
    <source>
        <strain evidence="1">PSN243</strain>
    </source>
</reference>
<dbReference type="SUPFAM" id="SSF54427">
    <property type="entry name" value="NTF2-like"/>
    <property type="match status" value="1"/>
</dbReference>
<evidence type="ECO:0000313" key="1">
    <source>
        <dbReference type="EMBL" id="KAK4443371.1"/>
    </source>
</evidence>
<comment type="caution">
    <text evidence="1">The sequence shown here is derived from an EMBL/GenBank/DDBJ whole genome shotgun (WGS) entry which is preliminary data.</text>
</comment>
<organism evidence="1 2">
    <name type="scientific">Podospora aff. communis PSN243</name>
    <dbReference type="NCBI Taxonomy" id="3040156"/>
    <lineage>
        <taxon>Eukaryota</taxon>
        <taxon>Fungi</taxon>
        <taxon>Dikarya</taxon>
        <taxon>Ascomycota</taxon>
        <taxon>Pezizomycotina</taxon>
        <taxon>Sordariomycetes</taxon>
        <taxon>Sordariomycetidae</taxon>
        <taxon>Sordariales</taxon>
        <taxon>Podosporaceae</taxon>
        <taxon>Podospora</taxon>
    </lineage>
</organism>
<protein>
    <recommendedName>
        <fullName evidence="3">SnoaL-like domain-containing protein</fullName>
    </recommendedName>
</protein>
<dbReference type="AlphaFoldDB" id="A0AAV9G773"/>
<dbReference type="InterPro" id="IPR032710">
    <property type="entry name" value="NTF2-like_dom_sf"/>
</dbReference>
<keyword evidence="2" id="KW-1185">Reference proteome</keyword>
<proteinExistence type="predicted"/>
<dbReference type="EMBL" id="MU865994">
    <property type="protein sequence ID" value="KAK4443371.1"/>
    <property type="molecule type" value="Genomic_DNA"/>
</dbReference>
<gene>
    <name evidence="1" type="ORF">QBC34DRAFT_386340</name>
</gene>
<evidence type="ECO:0008006" key="3">
    <source>
        <dbReference type="Google" id="ProtNLM"/>
    </source>
</evidence>
<dbReference type="Proteomes" id="UP001321760">
    <property type="component" value="Unassembled WGS sequence"/>
</dbReference>
<sequence>MTTPFYKRGTFDATTRSISALAFIEKYCDKVDSLDLSGNFHDYYAPSCKFYNTNGVVYDGGAKIWTWMRGLFGSFDLCAHEHNSFRVVPATAEEWDPAAGAQWVFIDTTTLFQFKSENGEAREVIKVPRFLMFLVGKSEVEGQGVQGLQILEARIWWDTGLLGAKKG</sequence>
<reference evidence="1" key="2">
    <citation type="submission" date="2023-05" db="EMBL/GenBank/DDBJ databases">
        <authorList>
            <consortium name="Lawrence Berkeley National Laboratory"/>
            <person name="Steindorff A."/>
            <person name="Hensen N."/>
            <person name="Bonometti L."/>
            <person name="Westerberg I."/>
            <person name="Brannstrom I.O."/>
            <person name="Guillou S."/>
            <person name="Cros-Aarteil S."/>
            <person name="Calhoun S."/>
            <person name="Haridas S."/>
            <person name="Kuo A."/>
            <person name="Mondo S."/>
            <person name="Pangilinan J."/>
            <person name="Riley R."/>
            <person name="Labutti K."/>
            <person name="Andreopoulos B."/>
            <person name="Lipzen A."/>
            <person name="Chen C."/>
            <person name="Yanf M."/>
            <person name="Daum C."/>
            <person name="Ng V."/>
            <person name="Clum A."/>
            <person name="Ohm R."/>
            <person name="Martin F."/>
            <person name="Silar P."/>
            <person name="Natvig D."/>
            <person name="Lalanne C."/>
            <person name="Gautier V."/>
            <person name="Ament-Velasquez S.L."/>
            <person name="Kruys A."/>
            <person name="Hutchinson M.I."/>
            <person name="Powell A.J."/>
            <person name="Barry K."/>
            <person name="Miller A.N."/>
            <person name="Grigoriev I.V."/>
            <person name="Debuchy R."/>
            <person name="Gladieux P."/>
            <person name="Thoren M.H."/>
            <person name="Johannesson H."/>
        </authorList>
    </citation>
    <scope>NUCLEOTIDE SEQUENCE</scope>
    <source>
        <strain evidence="1">PSN243</strain>
    </source>
</reference>